<dbReference type="CDD" id="cd20700">
    <property type="entry name" value="CdiA-CT_Ec_tRNase"/>
    <property type="match status" value="1"/>
</dbReference>
<feature type="region of interest" description="Disordered" evidence="1">
    <location>
        <begin position="1"/>
        <end position="20"/>
    </location>
</feature>
<organism evidence="2 3">
    <name type="scientific">Clostridium beijerinckii</name>
    <name type="common">Clostridium MP</name>
    <dbReference type="NCBI Taxonomy" id="1520"/>
    <lineage>
        <taxon>Bacteria</taxon>
        <taxon>Bacillati</taxon>
        <taxon>Bacillota</taxon>
        <taxon>Clostridia</taxon>
        <taxon>Eubacteriales</taxon>
        <taxon>Clostridiaceae</taxon>
        <taxon>Clostridium</taxon>
    </lineage>
</organism>
<dbReference type="STRING" id="1520.LF65_04912"/>
<dbReference type="Proteomes" id="UP000031866">
    <property type="component" value="Chromosome"/>
</dbReference>
<accession>A0A0B5QKI4</accession>
<name>A0A0B5QKI4_CLOBE</name>
<evidence type="ECO:0000313" key="3">
    <source>
        <dbReference type="Proteomes" id="UP000031866"/>
    </source>
</evidence>
<gene>
    <name evidence="2" type="ORF">LF65_04912</name>
</gene>
<dbReference type="EMBL" id="CP010086">
    <property type="protein sequence ID" value="AJH01441.1"/>
    <property type="molecule type" value="Genomic_DNA"/>
</dbReference>
<evidence type="ECO:0000313" key="2">
    <source>
        <dbReference type="EMBL" id="AJH01441.1"/>
    </source>
</evidence>
<sequence>MDFSGTLRDLQGDPVPKPGGGFWNHLQEMKDLYAGLIKIRRGIEGSLYNPNLSDSARQVLQSGLDKANANINKIEELFKPYGGIE</sequence>
<dbReference type="AlphaFoldDB" id="A0A0B5QKI4"/>
<evidence type="ECO:0000256" key="1">
    <source>
        <dbReference type="SAM" id="MobiDB-lite"/>
    </source>
</evidence>
<dbReference type="KEGG" id="cbei:LF65_04912"/>
<reference evidence="3" key="1">
    <citation type="submission" date="2014-12" db="EMBL/GenBank/DDBJ databases">
        <title>Genome sequence of Clostridium beijerinckii strain 59B.</title>
        <authorList>
            <person name="Little G.T."/>
            <person name="Minton N.P."/>
        </authorList>
    </citation>
    <scope>NUCLEOTIDE SEQUENCE [LARGE SCALE GENOMIC DNA]</scope>
    <source>
        <strain evidence="3">59B</strain>
    </source>
</reference>
<proteinExistence type="predicted"/>
<protein>
    <submittedName>
        <fullName evidence="2">Uncharacterized protein</fullName>
    </submittedName>
</protein>